<keyword evidence="2" id="KW-1133">Transmembrane helix</keyword>
<evidence type="ECO:0000256" key="2">
    <source>
        <dbReference type="SAM" id="Phobius"/>
    </source>
</evidence>
<evidence type="ECO:0000313" key="3">
    <source>
        <dbReference type="EMBL" id="QIG81702.1"/>
    </source>
</evidence>
<dbReference type="InterPro" id="IPR050222">
    <property type="entry name" value="MATE_MdtK"/>
</dbReference>
<dbReference type="GO" id="GO:0015297">
    <property type="term" value="F:antiporter activity"/>
    <property type="evidence" value="ECO:0007669"/>
    <property type="project" value="InterPro"/>
</dbReference>
<feature type="transmembrane region" description="Helical" evidence="2">
    <location>
        <begin position="51"/>
        <end position="74"/>
    </location>
</feature>
<dbReference type="EMBL" id="CP049109">
    <property type="protein sequence ID" value="QIG81702.1"/>
    <property type="molecule type" value="Genomic_DNA"/>
</dbReference>
<feature type="transmembrane region" description="Helical" evidence="2">
    <location>
        <begin position="280"/>
        <end position="303"/>
    </location>
</feature>
<feature type="transmembrane region" description="Helical" evidence="2">
    <location>
        <begin position="359"/>
        <end position="384"/>
    </location>
</feature>
<keyword evidence="4" id="KW-1185">Reference proteome</keyword>
<keyword evidence="2" id="KW-0812">Transmembrane</keyword>
<dbReference type="InterPro" id="IPR002528">
    <property type="entry name" value="MATE_fam"/>
</dbReference>
<organism evidence="3 4">
    <name type="scientific">Stakelama tenebrarum</name>
    <dbReference type="NCBI Taxonomy" id="2711215"/>
    <lineage>
        <taxon>Bacteria</taxon>
        <taxon>Pseudomonadati</taxon>
        <taxon>Pseudomonadota</taxon>
        <taxon>Alphaproteobacteria</taxon>
        <taxon>Sphingomonadales</taxon>
        <taxon>Sphingomonadaceae</taxon>
        <taxon>Stakelama</taxon>
    </lineage>
</organism>
<dbReference type="Proteomes" id="UP000501568">
    <property type="component" value="Chromosome"/>
</dbReference>
<protein>
    <submittedName>
        <fullName evidence="3">MATE family efflux transporter</fullName>
    </submittedName>
</protein>
<dbReference type="NCBIfam" id="TIGR00797">
    <property type="entry name" value="matE"/>
    <property type="match status" value="1"/>
</dbReference>
<feature type="transmembrane region" description="Helical" evidence="2">
    <location>
        <begin position="166"/>
        <end position="188"/>
    </location>
</feature>
<feature type="transmembrane region" description="Helical" evidence="2">
    <location>
        <begin position="391"/>
        <end position="415"/>
    </location>
</feature>
<keyword evidence="2" id="KW-0472">Membrane</keyword>
<feature type="transmembrane region" description="Helical" evidence="2">
    <location>
        <begin position="324"/>
        <end position="353"/>
    </location>
</feature>
<feature type="transmembrane region" description="Helical" evidence="2">
    <location>
        <begin position="94"/>
        <end position="113"/>
    </location>
</feature>
<feature type="transmembrane region" description="Helical" evidence="2">
    <location>
        <begin position="194"/>
        <end position="219"/>
    </location>
</feature>
<feature type="transmembrane region" description="Helical" evidence="2">
    <location>
        <begin position="240"/>
        <end position="268"/>
    </location>
</feature>
<evidence type="ECO:0000256" key="1">
    <source>
        <dbReference type="ARBA" id="ARBA00022448"/>
    </source>
</evidence>
<dbReference type="AlphaFoldDB" id="A0A6G6Y9T4"/>
<dbReference type="GO" id="GO:0042910">
    <property type="term" value="F:xenobiotic transmembrane transporter activity"/>
    <property type="evidence" value="ECO:0007669"/>
    <property type="project" value="InterPro"/>
</dbReference>
<dbReference type="Pfam" id="PF01554">
    <property type="entry name" value="MatE"/>
    <property type="match status" value="2"/>
</dbReference>
<reference evidence="3 4" key="1">
    <citation type="submission" date="2020-02" db="EMBL/GenBank/DDBJ databases">
        <authorList>
            <person name="Zheng R.K."/>
            <person name="Sun C.M."/>
        </authorList>
    </citation>
    <scope>NUCLEOTIDE SEQUENCE [LARGE SCALE GENOMIC DNA]</scope>
    <source>
        <strain evidence="4">zrk23</strain>
    </source>
</reference>
<accession>A0A6G6Y9T4</accession>
<dbReference type="PANTHER" id="PTHR43298:SF2">
    <property type="entry name" value="FMN_FAD EXPORTER YEEO-RELATED"/>
    <property type="match status" value="1"/>
</dbReference>
<feature type="transmembrane region" description="Helical" evidence="2">
    <location>
        <begin position="12"/>
        <end position="31"/>
    </location>
</feature>
<feature type="transmembrane region" description="Helical" evidence="2">
    <location>
        <begin position="133"/>
        <end position="154"/>
    </location>
</feature>
<dbReference type="KEGG" id="spzr:G5C33_00790"/>
<dbReference type="RefSeq" id="WP_165328629.1">
    <property type="nucleotide sequence ID" value="NZ_CP049109.1"/>
</dbReference>
<dbReference type="GO" id="GO:0005886">
    <property type="term" value="C:plasma membrane"/>
    <property type="evidence" value="ECO:0007669"/>
    <property type="project" value="TreeGrafter"/>
</dbReference>
<gene>
    <name evidence="3" type="ORF">G5C33_00790</name>
</gene>
<feature type="transmembrane region" description="Helical" evidence="2">
    <location>
        <begin position="421"/>
        <end position="443"/>
    </location>
</feature>
<name>A0A6G6Y9T4_9SPHN</name>
<keyword evidence="1" id="KW-0813">Transport</keyword>
<sequence>MPHATPILAETRRILALAWPVMITSLNWNIMQITDVALLGLIGPGEVAALGASRALTLVLVVLAIGAMSGVLVYASRADGAGDTAGTGRVYHQALALGLALGLAFGALLWLFAHPLLLLIGVAPETAPRGAAVVRAIAIAFPFQLPLIAISFFLEGLSHPRRVMAINMAMLPLNGLLTWALSGGHLGLPMLGAVGAALGTALSAIAGVAGLLVAAWYLPDAHERGIRAWRRIATGETLRGAVALFRFGIAPAIASGLEILGFAILIALSTQLGTATAHAFQIVFSVHNLTFALALGFGSAAGVRVGNAIGEGRRETVTVRTGIAAGLTVLVTGGFALFLVLFGGTVVSLFPAIDPVHRIAATILALWAPFILFDGVQLVFVYALRSLGDQVIAGINSTIAFFGITGLLGLTLVHAGWGPPALAQASGAGMVASALLNSGRFAWISWRARPRS</sequence>
<proteinExistence type="predicted"/>
<evidence type="ECO:0000313" key="4">
    <source>
        <dbReference type="Proteomes" id="UP000501568"/>
    </source>
</evidence>
<dbReference type="PANTHER" id="PTHR43298">
    <property type="entry name" value="MULTIDRUG RESISTANCE PROTEIN NORM-RELATED"/>
    <property type="match status" value="1"/>
</dbReference>